<evidence type="ECO:0000313" key="1">
    <source>
        <dbReference type="EMBL" id="TVU35550.1"/>
    </source>
</evidence>
<dbReference type="Proteomes" id="UP000324897">
    <property type="component" value="Unassembled WGS sequence"/>
</dbReference>
<keyword evidence="2" id="KW-1185">Reference proteome</keyword>
<dbReference type="EMBL" id="RWGY01000009">
    <property type="protein sequence ID" value="TVU35550.1"/>
    <property type="molecule type" value="Genomic_DNA"/>
</dbReference>
<proteinExistence type="predicted"/>
<gene>
    <name evidence="1" type="ORF">EJB05_17446</name>
</gene>
<feature type="non-terminal residue" evidence="1">
    <location>
        <position position="1"/>
    </location>
</feature>
<dbReference type="AlphaFoldDB" id="A0A5J9VKG0"/>
<reference evidence="1 2" key="1">
    <citation type="journal article" date="2019" name="Sci. Rep.">
        <title>A high-quality genome of Eragrostis curvula grass provides insights into Poaceae evolution and supports new strategies to enhance forage quality.</title>
        <authorList>
            <person name="Carballo J."/>
            <person name="Santos B.A.C.M."/>
            <person name="Zappacosta D."/>
            <person name="Garbus I."/>
            <person name="Selva J.P."/>
            <person name="Gallo C.A."/>
            <person name="Diaz A."/>
            <person name="Albertini E."/>
            <person name="Caccamo M."/>
            <person name="Echenique V."/>
        </authorList>
    </citation>
    <scope>NUCLEOTIDE SEQUENCE [LARGE SCALE GENOMIC DNA]</scope>
    <source>
        <strain evidence="2">cv. Victoria</strain>
        <tissue evidence="1">Leaf</tissue>
    </source>
</reference>
<evidence type="ECO:0000313" key="2">
    <source>
        <dbReference type="Proteomes" id="UP000324897"/>
    </source>
</evidence>
<dbReference type="Gramene" id="TVU35550">
    <property type="protein sequence ID" value="TVU35550"/>
    <property type="gene ID" value="EJB05_17446"/>
</dbReference>
<protein>
    <submittedName>
        <fullName evidence="1">Uncharacterized protein</fullName>
    </submittedName>
</protein>
<organism evidence="1 2">
    <name type="scientific">Eragrostis curvula</name>
    <name type="common">weeping love grass</name>
    <dbReference type="NCBI Taxonomy" id="38414"/>
    <lineage>
        <taxon>Eukaryota</taxon>
        <taxon>Viridiplantae</taxon>
        <taxon>Streptophyta</taxon>
        <taxon>Embryophyta</taxon>
        <taxon>Tracheophyta</taxon>
        <taxon>Spermatophyta</taxon>
        <taxon>Magnoliopsida</taxon>
        <taxon>Liliopsida</taxon>
        <taxon>Poales</taxon>
        <taxon>Poaceae</taxon>
        <taxon>PACMAD clade</taxon>
        <taxon>Chloridoideae</taxon>
        <taxon>Eragrostideae</taxon>
        <taxon>Eragrostidinae</taxon>
        <taxon>Eragrostis</taxon>
    </lineage>
</organism>
<sequence length="79" mass="8544">MAIGKRLDTRIQPSECESTVELYKLLLILKSCSNLAVLELCLQFVHSNCTTCAAVCTTAQAAPPLGTISISFLGRHSYV</sequence>
<comment type="caution">
    <text evidence="1">The sequence shown here is derived from an EMBL/GenBank/DDBJ whole genome shotgun (WGS) entry which is preliminary data.</text>
</comment>
<accession>A0A5J9VKG0</accession>
<name>A0A5J9VKG0_9POAL</name>